<accession>A0A371EK36</accession>
<evidence type="ECO:0000313" key="2">
    <source>
        <dbReference type="Proteomes" id="UP000257109"/>
    </source>
</evidence>
<keyword evidence="2" id="KW-1185">Reference proteome</keyword>
<organism evidence="1 2">
    <name type="scientific">Mucuna pruriens</name>
    <name type="common">Velvet bean</name>
    <name type="synonym">Dolichos pruriens</name>
    <dbReference type="NCBI Taxonomy" id="157652"/>
    <lineage>
        <taxon>Eukaryota</taxon>
        <taxon>Viridiplantae</taxon>
        <taxon>Streptophyta</taxon>
        <taxon>Embryophyta</taxon>
        <taxon>Tracheophyta</taxon>
        <taxon>Spermatophyta</taxon>
        <taxon>Magnoliopsida</taxon>
        <taxon>eudicotyledons</taxon>
        <taxon>Gunneridae</taxon>
        <taxon>Pentapetalae</taxon>
        <taxon>rosids</taxon>
        <taxon>fabids</taxon>
        <taxon>Fabales</taxon>
        <taxon>Fabaceae</taxon>
        <taxon>Papilionoideae</taxon>
        <taxon>50 kb inversion clade</taxon>
        <taxon>NPAAA clade</taxon>
        <taxon>indigoferoid/millettioid clade</taxon>
        <taxon>Phaseoleae</taxon>
        <taxon>Mucuna</taxon>
    </lineage>
</organism>
<dbReference type="OrthoDB" id="1751476at2759"/>
<gene>
    <name evidence="1" type="ORF">CR513_54968</name>
</gene>
<dbReference type="AlphaFoldDB" id="A0A371EK36"/>
<dbReference type="EMBL" id="QJKJ01013510">
    <property type="protein sequence ID" value="RDX66279.1"/>
    <property type="molecule type" value="Genomic_DNA"/>
</dbReference>
<comment type="caution">
    <text evidence="1">The sequence shown here is derived from an EMBL/GenBank/DDBJ whole genome shotgun (WGS) entry which is preliminary data.</text>
</comment>
<evidence type="ECO:0000313" key="1">
    <source>
        <dbReference type="EMBL" id="RDX66279.1"/>
    </source>
</evidence>
<protein>
    <submittedName>
        <fullName evidence="1">Uncharacterized protein</fullName>
    </submittedName>
</protein>
<feature type="non-terminal residue" evidence="1">
    <location>
        <position position="1"/>
    </location>
</feature>
<sequence length="132" mass="15346">MFDPLWKGRVPNISYFHPFGYECFILNTKENLGKTFKVKESIHVEFNDYKPNKEYQKDLQISSKEPNMDDEPKEDKILGNVQDIVRTRFKDQAQVALLSKVKPKNVEDSLMGKGWINMVRSHTHVAILCSSL</sequence>
<reference evidence="1" key="1">
    <citation type="submission" date="2018-05" db="EMBL/GenBank/DDBJ databases">
        <title>Draft genome of Mucuna pruriens seed.</title>
        <authorList>
            <person name="Nnadi N.E."/>
            <person name="Vos R."/>
            <person name="Hasami M.H."/>
            <person name="Devisetty U.K."/>
            <person name="Aguiy J.C."/>
        </authorList>
    </citation>
    <scope>NUCLEOTIDE SEQUENCE [LARGE SCALE GENOMIC DNA]</scope>
    <source>
        <strain evidence="1">JCA_2017</strain>
    </source>
</reference>
<name>A0A371EK36_MUCPR</name>
<dbReference type="Proteomes" id="UP000257109">
    <property type="component" value="Unassembled WGS sequence"/>
</dbReference>
<proteinExistence type="predicted"/>